<evidence type="ECO:0000256" key="4">
    <source>
        <dbReference type="RuleBase" id="RU363099"/>
    </source>
</evidence>
<comment type="subcellular location">
    <subcellularLocation>
        <location evidence="4">Secreted</location>
        <location evidence="4">Extracellular space</location>
        <location evidence="4">Apoplast</location>
    </subcellularLocation>
</comment>
<dbReference type="EMBL" id="JBAMMX010000021">
    <property type="protein sequence ID" value="KAK6919341.1"/>
    <property type="molecule type" value="Genomic_DNA"/>
</dbReference>
<keyword evidence="6" id="KW-1185">Reference proteome</keyword>
<evidence type="ECO:0000313" key="6">
    <source>
        <dbReference type="Proteomes" id="UP001370490"/>
    </source>
</evidence>
<reference evidence="5 6" key="1">
    <citation type="submission" date="2023-12" db="EMBL/GenBank/DDBJ databases">
        <title>A high-quality genome assembly for Dillenia turbinata (Dilleniales).</title>
        <authorList>
            <person name="Chanderbali A."/>
        </authorList>
    </citation>
    <scope>NUCLEOTIDE SEQUENCE [LARGE SCALE GENOMIC DNA]</scope>
    <source>
        <strain evidence="5">LSX21</strain>
        <tissue evidence="5">Leaf</tissue>
    </source>
</reference>
<proteinExistence type="inferred from homology"/>
<dbReference type="Gene3D" id="2.40.480.10">
    <property type="entry name" value="Allene oxide cyclase-like"/>
    <property type="match status" value="1"/>
</dbReference>
<dbReference type="InterPro" id="IPR044859">
    <property type="entry name" value="Allene_oxi_cyc_Dirigent"/>
</dbReference>
<protein>
    <recommendedName>
        <fullName evidence="4">Dirigent protein</fullName>
    </recommendedName>
</protein>
<feature type="chain" id="PRO_5042662511" description="Dirigent protein" evidence="4">
    <location>
        <begin position="26"/>
        <end position="189"/>
    </location>
</feature>
<keyword evidence="4" id="KW-0732">Signal</keyword>
<dbReference type="Proteomes" id="UP001370490">
    <property type="component" value="Unassembled WGS sequence"/>
</dbReference>
<evidence type="ECO:0000256" key="3">
    <source>
        <dbReference type="ARBA" id="ARBA00022525"/>
    </source>
</evidence>
<feature type="signal peptide" evidence="4">
    <location>
        <begin position="1"/>
        <end position="25"/>
    </location>
</feature>
<name>A0AAN8UWJ5_9MAGN</name>
<comment type="caution">
    <text evidence="5">The sequence shown here is derived from an EMBL/GenBank/DDBJ whole genome shotgun (WGS) entry which is preliminary data.</text>
</comment>
<comment type="similarity">
    <text evidence="1 4">Belongs to the plant dirigent protein family.</text>
</comment>
<dbReference type="GO" id="GO:0048046">
    <property type="term" value="C:apoplast"/>
    <property type="evidence" value="ECO:0007669"/>
    <property type="project" value="UniProtKB-SubCell"/>
</dbReference>
<dbReference type="Pfam" id="PF03018">
    <property type="entry name" value="Dirigent"/>
    <property type="match status" value="1"/>
</dbReference>
<evidence type="ECO:0000313" key="5">
    <source>
        <dbReference type="EMBL" id="KAK6919341.1"/>
    </source>
</evidence>
<organism evidence="5 6">
    <name type="scientific">Dillenia turbinata</name>
    <dbReference type="NCBI Taxonomy" id="194707"/>
    <lineage>
        <taxon>Eukaryota</taxon>
        <taxon>Viridiplantae</taxon>
        <taxon>Streptophyta</taxon>
        <taxon>Embryophyta</taxon>
        <taxon>Tracheophyta</taxon>
        <taxon>Spermatophyta</taxon>
        <taxon>Magnoliopsida</taxon>
        <taxon>eudicotyledons</taxon>
        <taxon>Gunneridae</taxon>
        <taxon>Pentapetalae</taxon>
        <taxon>Dilleniales</taxon>
        <taxon>Dilleniaceae</taxon>
        <taxon>Dillenia</taxon>
    </lineage>
</organism>
<keyword evidence="3 4" id="KW-0964">Secreted</keyword>
<comment type="function">
    <text evidence="4">Dirigent proteins impart stereoselectivity on the phenoxy radical-coupling reaction, yielding optically active lignans from two molecules of coniferyl alcohol in the biosynthesis of lignans, flavonolignans, and alkaloids and thus plays a central role in plant secondary metabolism.</text>
</comment>
<dbReference type="AlphaFoldDB" id="A0AAN8UWJ5"/>
<comment type="subunit">
    <text evidence="2 4">Homodimer.</text>
</comment>
<evidence type="ECO:0000256" key="1">
    <source>
        <dbReference type="ARBA" id="ARBA00010746"/>
    </source>
</evidence>
<dbReference type="PANTHER" id="PTHR21495">
    <property type="entry name" value="NUCLEOPORIN-RELATED"/>
    <property type="match status" value="1"/>
</dbReference>
<sequence length="189" mass="21144">MASKFVSSNVVTLVLSLSLVAISTCMEIVTTNSLQNQKQLKQTNFVFYMHDRESGDSITTVPIAGIRPVKKWFLGRFGTTFVIDDLLTETPDWSSPAVGHARGIYVNSAVAGTDIHFLFSLVFTNKEFNGSSLEIQGANEILRRFREVSVVSGTGKFRFARGYAIFDNYFVDMKALNAVLRWNVTVLHY</sequence>
<gene>
    <name evidence="5" type="ORF">RJ641_015245</name>
</gene>
<dbReference type="GO" id="GO:0009699">
    <property type="term" value="P:phenylpropanoid biosynthetic process"/>
    <property type="evidence" value="ECO:0007669"/>
    <property type="project" value="UniProtKB-ARBA"/>
</dbReference>
<evidence type="ECO:0000256" key="2">
    <source>
        <dbReference type="ARBA" id="ARBA00011738"/>
    </source>
</evidence>
<keyword evidence="4" id="KW-0052">Apoplast</keyword>
<accession>A0AAN8UWJ5</accession>
<dbReference type="InterPro" id="IPR004265">
    <property type="entry name" value="Dirigent"/>
</dbReference>